<comment type="caution">
    <text evidence="3">The sequence shown here is derived from an EMBL/GenBank/DDBJ whole genome shotgun (WGS) entry which is preliminary data.</text>
</comment>
<evidence type="ECO:0000256" key="1">
    <source>
        <dbReference type="SAM" id="Phobius"/>
    </source>
</evidence>
<dbReference type="Proteomes" id="UP001589718">
    <property type="component" value="Unassembled WGS sequence"/>
</dbReference>
<evidence type="ECO:0000259" key="2">
    <source>
        <dbReference type="PROSITE" id="PS50011"/>
    </source>
</evidence>
<dbReference type="EMBL" id="JBHMCR010000004">
    <property type="protein sequence ID" value="MFB9519817.1"/>
    <property type="molecule type" value="Genomic_DNA"/>
</dbReference>
<evidence type="ECO:0000313" key="3">
    <source>
        <dbReference type="EMBL" id="MFB9519817.1"/>
    </source>
</evidence>
<name>A0ABV5P9E3_STRCM</name>
<sequence length="723" mass="81211">MATHDEAVDKNVVRRFPTGSQYSTALQNTQLCFRHTDLKNAKPVLNAIGVPKPVSGSSATVFSLTTSDGRRIAVKCFTRHVSDQEHRYQKISEHLAQIDTEFLSQPWKMGFEYVPDGILIEGVRYPILKMDWVDGLLLSQWLSIHHQDQASVMEVARKFEDLVHDLHRNNIAHGDLQHGNLLVAQDHTLRLVDYDGLFVPALSGERGNEIGHRNYQSPRRTLDDFGPDMDNFSAWVIHAALIAVAEDPALWSQLHDADGEYLLLSGDDFSDPSSSTHFPDLLRHTNPVVNASMNQLSALCEKRLAEIPRLRWNQSFTDVATELHVPIEGASGDVADAQPGRPSWLDSHLTTNTLEENFSTISFQGWYLREFLLALLGVLTVTTPLIMGMAGYLHFEAIVLGALIMSSAFFVLSAAAHFKRGEIKMLRNNQRSLDQLLALNAETVANFEKVHEERARLIVNEQGVIERNISQNQELTNQLHQSYARIESDRKAASDALNQELRNLRDEKDAAFAERLRPLQQPWVKKRLPSFLLSEAHLSGITSKHISSLAALNLRTAADIVGIKRVKGGDDALLMTGDGRCVKVPGIGPVKAESLYAWHQECEETARESCPVSLPADDEADIEVPFEPLFASVLARQTVVDQEAERRRSEARKELAVIRTRLADTHQEKLAALRARSEDLDRLLSDMRTSAADVYRLNQSKTLLMMSARKISYLRYLRFLYLG</sequence>
<accession>A0ABV5P9E3</accession>
<dbReference type="SUPFAM" id="SSF56112">
    <property type="entry name" value="Protein kinase-like (PK-like)"/>
    <property type="match status" value="1"/>
</dbReference>
<feature type="transmembrane region" description="Helical" evidence="1">
    <location>
        <begin position="398"/>
        <end position="418"/>
    </location>
</feature>
<dbReference type="Gene3D" id="1.10.510.10">
    <property type="entry name" value="Transferase(Phosphotransferase) domain 1"/>
    <property type="match status" value="1"/>
</dbReference>
<proteinExistence type="predicted"/>
<dbReference type="InterPro" id="IPR000719">
    <property type="entry name" value="Prot_kinase_dom"/>
</dbReference>
<feature type="transmembrane region" description="Helical" evidence="1">
    <location>
        <begin position="371"/>
        <end position="392"/>
    </location>
</feature>
<dbReference type="RefSeq" id="WP_345221603.1">
    <property type="nucleotide sequence ID" value="NZ_BAAAXE010000013.1"/>
</dbReference>
<organism evidence="3 4">
    <name type="scientific">Streptomyces cremeus</name>
    <dbReference type="NCBI Taxonomy" id="66881"/>
    <lineage>
        <taxon>Bacteria</taxon>
        <taxon>Bacillati</taxon>
        <taxon>Actinomycetota</taxon>
        <taxon>Actinomycetes</taxon>
        <taxon>Kitasatosporales</taxon>
        <taxon>Streptomycetaceae</taxon>
        <taxon>Streptomyces</taxon>
    </lineage>
</organism>
<dbReference type="InterPro" id="IPR011009">
    <property type="entry name" value="Kinase-like_dom_sf"/>
</dbReference>
<evidence type="ECO:0000313" key="4">
    <source>
        <dbReference type="Proteomes" id="UP001589718"/>
    </source>
</evidence>
<keyword evidence="4" id="KW-1185">Reference proteome</keyword>
<keyword evidence="1" id="KW-0812">Transmembrane</keyword>
<reference evidence="3 4" key="1">
    <citation type="submission" date="2024-09" db="EMBL/GenBank/DDBJ databases">
        <authorList>
            <person name="Sun Q."/>
            <person name="Mori K."/>
        </authorList>
    </citation>
    <scope>NUCLEOTIDE SEQUENCE [LARGE SCALE GENOMIC DNA]</scope>
    <source>
        <strain evidence="3 4">JCM 4362</strain>
    </source>
</reference>
<keyword evidence="1" id="KW-1133">Transmembrane helix</keyword>
<dbReference type="PROSITE" id="PS50011">
    <property type="entry name" value="PROTEIN_KINASE_DOM"/>
    <property type="match status" value="1"/>
</dbReference>
<protein>
    <recommendedName>
        <fullName evidence="2">Protein kinase domain-containing protein</fullName>
    </recommendedName>
</protein>
<keyword evidence="1" id="KW-0472">Membrane</keyword>
<gene>
    <name evidence="3" type="ORF">ACFFTU_07665</name>
</gene>
<feature type="domain" description="Protein kinase" evidence="2">
    <location>
        <begin position="47"/>
        <end position="327"/>
    </location>
</feature>